<dbReference type="GO" id="GO:0000139">
    <property type="term" value="C:Golgi membrane"/>
    <property type="evidence" value="ECO:0007669"/>
    <property type="project" value="UniProtKB-SubCell"/>
</dbReference>
<keyword evidence="5 9" id="KW-0931">ER-Golgi transport</keyword>
<dbReference type="STRING" id="5486.A0A367XNG6"/>
<feature type="topological domain" description="Lumenal" evidence="9">
    <location>
        <begin position="1"/>
        <end position="11"/>
    </location>
</feature>
<dbReference type="PANTHER" id="PTHR42650">
    <property type="entry name" value="TAIL-ANCHORED PROTEIN INSERTION RECEPTOR WRB"/>
    <property type="match status" value="1"/>
</dbReference>
<evidence type="ECO:0000256" key="6">
    <source>
        <dbReference type="ARBA" id="ARBA00022989"/>
    </source>
</evidence>
<feature type="topological domain" description="Cytoplasmic" evidence="9">
    <location>
        <begin position="178"/>
        <end position="202"/>
    </location>
</feature>
<proteinExistence type="inferred from homology"/>
<keyword evidence="2 9" id="KW-0813">Transport</keyword>
<evidence type="ECO:0000256" key="3">
    <source>
        <dbReference type="ARBA" id="ARBA00022692"/>
    </source>
</evidence>
<accession>A0A367XNG6</accession>
<feature type="transmembrane region" description="Helical" evidence="10">
    <location>
        <begin position="6"/>
        <end position="25"/>
    </location>
</feature>
<protein>
    <recommendedName>
        <fullName evidence="9">Golgi to ER traffic protein 1</fullName>
    </recommendedName>
    <alternativeName>
        <fullName evidence="9">Guided entry of tail-anchored proteins 1</fullName>
    </alternativeName>
</protein>
<evidence type="ECO:0000256" key="8">
    <source>
        <dbReference type="ARBA" id="ARBA00023136"/>
    </source>
</evidence>
<dbReference type="InterPro" id="IPR029012">
    <property type="entry name" value="Helix_hairpin_bin_sf"/>
</dbReference>
<evidence type="ECO:0000256" key="5">
    <source>
        <dbReference type="ARBA" id="ARBA00022892"/>
    </source>
</evidence>
<evidence type="ECO:0000313" key="12">
    <source>
        <dbReference type="Proteomes" id="UP000253472"/>
    </source>
</evidence>
<evidence type="ECO:0000256" key="9">
    <source>
        <dbReference type="HAMAP-Rule" id="MF_03113"/>
    </source>
</evidence>
<dbReference type="GO" id="GO:0043495">
    <property type="term" value="F:protein-membrane adaptor activity"/>
    <property type="evidence" value="ECO:0007669"/>
    <property type="project" value="TreeGrafter"/>
</dbReference>
<evidence type="ECO:0000256" key="10">
    <source>
        <dbReference type="SAM" id="Phobius"/>
    </source>
</evidence>
<feature type="transmembrane region" description="Helical" evidence="10">
    <location>
        <begin position="163"/>
        <end position="185"/>
    </location>
</feature>
<feature type="transmembrane region" description="Helical" evidence="10">
    <location>
        <begin position="110"/>
        <end position="130"/>
    </location>
</feature>
<comment type="subunit">
    <text evidence="9">Component of the Golgi to ER traffic (GET) complex, which is composed of GET1, GET2 and GET3. Within the complex, GET1 and GET2 form a heterotetramer which is stabilized by phosphatidylinositol binding and which binds to the GET3 homodimer.</text>
</comment>
<dbReference type="Pfam" id="PF04420">
    <property type="entry name" value="CHD5"/>
    <property type="match status" value="1"/>
</dbReference>
<dbReference type="OrthoDB" id="69461at2759"/>
<dbReference type="PANTHER" id="PTHR42650:SF1">
    <property type="entry name" value="GUIDED ENTRY OF TAIL-ANCHORED PROTEINS FACTOR 1"/>
    <property type="match status" value="1"/>
</dbReference>
<organism evidence="11 12">
    <name type="scientific">Candida viswanathii</name>
    <dbReference type="NCBI Taxonomy" id="5486"/>
    <lineage>
        <taxon>Eukaryota</taxon>
        <taxon>Fungi</taxon>
        <taxon>Dikarya</taxon>
        <taxon>Ascomycota</taxon>
        <taxon>Saccharomycotina</taxon>
        <taxon>Pichiomycetes</taxon>
        <taxon>Debaryomycetaceae</taxon>
        <taxon>Candida/Lodderomyces clade</taxon>
        <taxon>Candida</taxon>
    </lineage>
</organism>
<comment type="caution">
    <text evidence="9">Lacks conserved residue(s) required for the propagation of feature annotation.</text>
</comment>
<dbReference type="GO" id="GO:0071816">
    <property type="term" value="P:tail-anchored membrane protein insertion into ER membrane"/>
    <property type="evidence" value="ECO:0007669"/>
    <property type="project" value="InterPro"/>
</dbReference>
<keyword evidence="4 9" id="KW-0256">Endoplasmic reticulum</keyword>
<dbReference type="HAMAP" id="MF_03113">
    <property type="entry name" value="Get1"/>
    <property type="match status" value="1"/>
</dbReference>
<feature type="coiled-coil region" evidence="9">
    <location>
        <begin position="79"/>
        <end position="113"/>
    </location>
</feature>
<comment type="function">
    <text evidence="9">Required for the post-translational delivery of tail-anchored (TA) proteins to the endoplasmic reticulum. Together with GET2, acts as a membrane receptor for soluble GET3, which recognizes and selectively binds the transmembrane domain of TA proteins in the cytosol. The GET complex cooperates with the HDEL receptor ERD2 to mediate the ATP-dependent retrieval of resident ER proteins that contain a C-terminal H-D-E-L retention signal from the Golgi to the ER.</text>
</comment>
<dbReference type="GO" id="GO:0043529">
    <property type="term" value="C:GET complex"/>
    <property type="evidence" value="ECO:0007669"/>
    <property type="project" value="UniProtKB-UniRule"/>
</dbReference>
<evidence type="ECO:0000313" key="11">
    <source>
        <dbReference type="EMBL" id="RCK55194.1"/>
    </source>
</evidence>
<keyword evidence="12" id="KW-1185">Reference proteome</keyword>
<keyword evidence="8 9" id="KW-0472">Membrane</keyword>
<comment type="similarity">
    <text evidence="1 9">Belongs to the WRB/GET1 family.</text>
</comment>
<keyword evidence="7 9" id="KW-0175">Coiled coil</keyword>
<dbReference type="Gene3D" id="1.10.287.660">
    <property type="entry name" value="Helix hairpin bin"/>
    <property type="match status" value="1"/>
</dbReference>
<reference evidence="11 12" key="1">
    <citation type="submission" date="2018-06" db="EMBL/GenBank/DDBJ databases">
        <title>Whole genome sequencing of Candida tropicalis (genome annotated by CSBL at Korea University).</title>
        <authorList>
            <person name="Ahn J."/>
        </authorList>
    </citation>
    <scope>NUCLEOTIDE SEQUENCE [LARGE SCALE GENOMIC DNA]</scope>
    <source>
        <strain evidence="11 12">ATCC 20962</strain>
    </source>
</reference>
<dbReference type="InterPro" id="IPR027538">
    <property type="entry name" value="Get1_fungi"/>
</dbReference>
<name>A0A367XNG6_9ASCO</name>
<dbReference type="AlphaFoldDB" id="A0A367XNG6"/>
<dbReference type="GO" id="GO:0005789">
    <property type="term" value="C:endoplasmic reticulum membrane"/>
    <property type="evidence" value="ECO:0007669"/>
    <property type="project" value="UniProtKB-SubCell"/>
</dbReference>
<evidence type="ECO:0000256" key="7">
    <source>
        <dbReference type="ARBA" id="ARBA00023054"/>
    </source>
</evidence>
<comment type="subcellular location">
    <subcellularLocation>
        <location evidence="9">Endoplasmic reticulum membrane</location>
        <topology evidence="9">Multi-pass membrane protein</topology>
    </subcellularLocation>
    <subcellularLocation>
        <location evidence="9">Golgi apparatus membrane</location>
        <topology evidence="9">Multi-pass membrane protein</topology>
    </subcellularLocation>
</comment>
<keyword evidence="9" id="KW-0333">Golgi apparatus</keyword>
<dbReference type="InterPro" id="IPR028945">
    <property type="entry name" value="Get1"/>
</dbReference>
<dbReference type="Proteomes" id="UP000253472">
    <property type="component" value="Unassembled WGS sequence"/>
</dbReference>
<keyword evidence="6 9" id="KW-1133">Transmembrane helix</keyword>
<dbReference type="GO" id="GO:0016192">
    <property type="term" value="P:vesicle-mediated transport"/>
    <property type="evidence" value="ECO:0007669"/>
    <property type="project" value="UniProtKB-KW"/>
</dbReference>
<sequence>MFSIDLHPYTILVGIFCILLIKQAVGRVGKSTIQEFVWLIYLKLSSNQAIRDYNAKKVELHDVNKQKKAISAQDEYAKWTKLNRQADKLTTVIQSLNEEIHQLKSSIDKAANLLLMVLTTLPIWVSRIFFRKTHLFYLRKGVFPAYVEWALALPFMPSGTVGLTVWMFASNSVISNLISLVGFAFEKKVDKPVREKKAVETN</sequence>
<evidence type="ECO:0000256" key="4">
    <source>
        <dbReference type="ARBA" id="ARBA00022824"/>
    </source>
</evidence>
<evidence type="ECO:0000256" key="1">
    <source>
        <dbReference type="ARBA" id="ARBA00010799"/>
    </source>
</evidence>
<dbReference type="EMBL" id="QLNQ01000030">
    <property type="protein sequence ID" value="RCK55194.1"/>
    <property type="molecule type" value="Genomic_DNA"/>
</dbReference>
<evidence type="ECO:0000256" key="2">
    <source>
        <dbReference type="ARBA" id="ARBA00022448"/>
    </source>
</evidence>
<comment type="caution">
    <text evidence="11">The sequence shown here is derived from an EMBL/GenBank/DDBJ whole genome shotgun (WGS) entry which is preliminary data.</text>
</comment>
<keyword evidence="3 9" id="KW-0812">Transmembrane</keyword>
<gene>
    <name evidence="11" type="primary">GET1_1</name>
    <name evidence="9" type="synonym">GET1</name>
    <name evidence="11" type="ORF">Cantr_03614</name>
</gene>